<protein>
    <submittedName>
        <fullName evidence="1">Chromosome 1, complete genome</fullName>
    </submittedName>
</protein>
<dbReference type="EnsemblFungi" id="CEF75036">
    <property type="protein sequence ID" value="CEF75036"/>
    <property type="gene ID" value="FGRRES_20081"/>
</dbReference>
<organism evidence="1 3">
    <name type="scientific">Gibberella zeae (strain ATCC MYA-4620 / CBS 123657 / FGSC 9075 / NRRL 31084 / PH-1)</name>
    <name type="common">Wheat head blight fungus</name>
    <name type="synonym">Fusarium graminearum</name>
    <dbReference type="NCBI Taxonomy" id="229533"/>
    <lineage>
        <taxon>Eukaryota</taxon>
        <taxon>Fungi</taxon>
        <taxon>Dikarya</taxon>
        <taxon>Ascomycota</taxon>
        <taxon>Pezizomycotina</taxon>
        <taxon>Sordariomycetes</taxon>
        <taxon>Hypocreomycetidae</taxon>
        <taxon>Hypocreales</taxon>
        <taxon>Nectriaceae</taxon>
        <taxon>Fusarium</taxon>
    </lineage>
</organism>
<dbReference type="EMBL" id="HG970332">
    <property type="protein sequence ID" value="CEF75036.1"/>
    <property type="molecule type" value="Genomic_DNA"/>
</dbReference>
<reference evidence="1 3" key="3">
    <citation type="journal article" date="2015" name="BMC Genomics">
        <title>The completed genome sequence of the pathogenic ascomycete fungus Fusarium graminearum.</title>
        <authorList>
            <person name="King R."/>
            <person name="Urban M."/>
            <person name="Hammond-Kosack M.C."/>
            <person name="Hassani-Pak K."/>
            <person name="Hammond-Kosack K.E."/>
        </authorList>
    </citation>
    <scope>NUCLEOTIDE SEQUENCE [LARGE SCALE GENOMIC DNA]</scope>
    <source>
        <strain evidence="3">ATCC MYA-4620 / CBS 123657 / FGSC 9075 / NRRL 31084 / PH-1</strain>
        <strain evidence="1">PH-1</strain>
    </source>
</reference>
<accession>A0A0E0RUW1</accession>
<keyword evidence="3" id="KW-1185">Reference proteome</keyword>
<evidence type="ECO:0000313" key="1">
    <source>
        <dbReference type="EMBL" id="CEF75036.1"/>
    </source>
</evidence>
<dbReference type="InParanoid" id="A0A098DAR8"/>
<evidence type="ECO:0000313" key="2">
    <source>
        <dbReference type="EnsemblFungi" id="CEF75036"/>
    </source>
</evidence>
<dbReference type="Proteomes" id="UP000070720">
    <property type="component" value="Chromosome 1"/>
</dbReference>
<dbReference type="VEuPathDB" id="FungiDB:FGRAMPH1_01G06463"/>
<sequence>MIPNAFKPKSPAQRSLQGTAMTYGGTSVVLQIKTGKLGVLGTYGELATRKDMTLEDCHWTDPDESQD</sequence>
<name>A0A098DAR8_GIBZE</name>
<reference evidence="2" key="4">
    <citation type="submission" date="2017-01" db="UniProtKB">
        <authorList>
            <consortium name="EnsemblFungi"/>
        </authorList>
    </citation>
    <scope>IDENTIFICATION</scope>
    <source>
        <strain evidence="2">PH-1 / ATCC MYA-4620 / FGSC 9075 / NRRL 31084</strain>
    </source>
</reference>
<accession>A0A098DAR8</accession>
<gene>
    <name evidence="1" type="ORF">FGRAMPH1_01T06463</name>
</gene>
<proteinExistence type="predicted"/>
<reference evidence="2 3" key="1">
    <citation type="journal article" date="2007" name="Science">
        <title>The Fusarium graminearum genome reveals a link between localized polymorphism and pathogen specialization.</title>
        <authorList>
            <person name="Cuomo C.A."/>
            <person name="Gueldener U."/>
            <person name="Xu J.-R."/>
            <person name="Trail F."/>
            <person name="Turgeon B.G."/>
            <person name="Di Pietro A."/>
            <person name="Walton J.D."/>
            <person name="Ma L.-J."/>
            <person name="Baker S.E."/>
            <person name="Rep M."/>
            <person name="Adam G."/>
            <person name="Antoniw J."/>
            <person name="Baldwin T."/>
            <person name="Calvo S.E."/>
            <person name="Chang Y.-L."/>
            <person name="DeCaprio D."/>
            <person name="Gale L.R."/>
            <person name="Gnerre S."/>
            <person name="Goswami R.S."/>
            <person name="Hammond-Kosack K."/>
            <person name="Harris L.J."/>
            <person name="Hilburn K."/>
            <person name="Kennell J.C."/>
            <person name="Kroken S."/>
            <person name="Magnuson J.K."/>
            <person name="Mannhaupt G."/>
            <person name="Mauceli E.W."/>
            <person name="Mewes H.-W."/>
            <person name="Mitterbauer R."/>
            <person name="Muehlbauer G."/>
            <person name="Muensterkoetter M."/>
            <person name="Nelson D."/>
            <person name="O'Donnell K."/>
            <person name="Ouellet T."/>
            <person name="Qi W."/>
            <person name="Quesneville H."/>
            <person name="Roncero M.I.G."/>
            <person name="Seong K.-Y."/>
            <person name="Tetko I.V."/>
            <person name="Urban M."/>
            <person name="Waalwijk C."/>
            <person name="Ward T.J."/>
            <person name="Yao J."/>
            <person name="Birren B.W."/>
            <person name="Kistler H.C."/>
        </authorList>
    </citation>
    <scope>NUCLEOTIDE SEQUENCE [LARGE SCALE GENOMIC DNA]</scope>
    <source>
        <strain evidence="3">ATCC MYA-4620 / CBS 123657 / FGSC 9075 / NRRL 31084 / PH-1</strain>
        <strain evidence="2">PH-1 / ATCC MYA-4620 / FGSC 9075 / NRRL 31084</strain>
    </source>
</reference>
<reference evidence="2 3" key="2">
    <citation type="journal article" date="2010" name="Nature">
        <title>Comparative genomics reveals mobile pathogenicity chromosomes in Fusarium.</title>
        <authorList>
            <person name="Ma L.J."/>
            <person name="van der Does H.C."/>
            <person name="Borkovich K.A."/>
            <person name="Coleman J.J."/>
            <person name="Daboussi M.J."/>
            <person name="Di Pietro A."/>
            <person name="Dufresne M."/>
            <person name="Freitag M."/>
            <person name="Grabherr M."/>
            <person name="Henrissat B."/>
            <person name="Houterman P.M."/>
            <person name="Kang S."/>
            <person name="Shim W.B."/>
            <person name="Woloshuk C."/>
            <person name="Xie X."/>
            <person name="Xu J.R."/>
            <person name="Antoniw J."/>
            <person name="Baker S.E."/>
            <person name="Bluhm B.H."/>
            <person name="Breakspear A."/>
            <person name="Brown D.W."/>
            <person name="Butchko R.A."/>
            <person name="Chapman S."/>
            <person name="Coulson R."/>
            <person name="Coutinho P.M."/>
            <person name="Danchin E.G."/>
            <person name="Diener A."/>
            <person name="Gale L.R."/>
            <person name="Gardiner D.M."/>
            <person name="Goff S."/>
            <person name="Hammond-Kosack K.E."/>
            <person name="Hilburn K."/>
            <person name="Hua-Van A."/>
            <person name="Jonkers W."/>
            <person name="Kazan K."/>
            <person name="Kodira C.D."/>
            <person name="Koehrsen M."/>
            <person name="Kumar L."/>
            <person name="Lee Y.H."/>
            <person name="Li L."/>
            <person name="Manners J.M."/>
            <person name="Miranda-Saavedra D."/>
            <person name="Mukherjee M."/>
            <person name="Park G."/>
            <person name="Park J."/>
            <person name="Park S.Y."/>
            <person name="Proctor R.H."/>
            <person name="Regev A."/>
            <person name="Ruiz-Roldan M.C."/>
            <person name="Sain D."/>
            <person name="Sakthikumar S."/>
            <person name="Sykes S."/>
            <person name="Schwartz D.C."/>
            <person name="Turgeon B.G."/>
            <person name="Wapinski I."/>
            <person name="Yoder O."/>
            <person name="Young S."/>
            <person name="Zeng Q."/>
            <person name="Zhou S."/>
            <person name="Galagan J."/>
            <person name="Cuomo C.A."/>
            <person name="Kistler H.C."/>
            <person name="Rep M."/>
        </authorList>
    </citation>
    <scope>GENOME REANNOTATION</scope>
    <source>
        <strain evidence="3">ATCC MYA-4620 / CBS 123657 / FGSC 9075 / NRRL 31084 / PH-1</strain>
        <strain evidence="2">PH-1 / ATCC MYA-4620 / FGSC 9075 / NRRL 31084</strain>
    </source>
</reference>
<evidence type="ECO:0000313" key="3">
    <source>
        <dbReference type="Proteomes" id="UP000070720"/>
    </source>
</evidence>
<dbReference type="AlphaFoldDB" id="A0A098DAR8"/>